<dbReference type="Gene3D" id="3.30.450.20">
    <property type="entry name" value="PAS domain"/>
    <property type="match status" value="1"/>
</dbReference>
<dbReference type="AlphaFoldDB" id="A0A1H0VLC3"/>
<dbReference type="Pfam" id="PF00990">
    <property type="entry name" value="GGDEF"/>
    <property type="match status" value="1"/>
</dbReference>
<dbReference type="SMART" id="SM00267">
    <property type="entry name" value="GGDEF"/>
    <property type="match status" value="1"/>
</dbReference>
<keyword evidence="4" id="KW-1185">Reference proteome</keyword>
<dbReference type="SMART" id="SM00091">
    <property type="entry name" value="PAS"/>
    <property type="match status" value="2"/>
</dbReference>
<evidence type="ECO:0000259" key="2">
    <source>
        <dbReference type="PROSITE" id="PS50887"/>
    </source>
</evidence>
<dbReference type="InterPro" id="IPR052163">
    <property type="entry name" value="DGC-Regulatory_Protein"/>
</dbReference>
<dbReference type="Gene3D" id="3.30.70.270">
    <property type="match status" value="1"/>
</dbReference>
<evidence type="ECO:0000313" key="3">
    <source>
        <dbReference type="EMBL" id="SDP79240.1"/>
    </source>
</evidence>
<dbReference type="FunFam" id="3.30.70.270:FF:000001">
    <property type="entry name" value="Diguanylate cyclase domain protein"/>
    <property type="match status" value="1"/>
</dbReference>
<dbReference type="Proteomes" id="UP000198860">
    <property type="component" value="Unassembled WGS sequence"/>
</dbReference>
<accession>A0A1H0VLC3</accession>
<dbReference type="STRING" id="240303.SAMN05421677_13814"/>
<feature type="domain" description="PAS" evidence="1">
    <location>
        <begin position="133"/>
        <end position="204"/>
    </location>
</feature>
<reference evidence="4" key="1">
    <citation type="submission" date="2016-10" db="EMBL/GenBank/DDBJ databases">
        <authorList>
            <person name="Varghese N."/>
            <person name="Submissions S."/>
        </authorList>
    </citation>
    <scope>NUCLEOTIDE SEQUENCE [LARGE SCALE GENOMIC DNA]</scope>
    <source>
        <strain evidence="4">CGMCC 1.3703</strain>
    </source>
</reference>
<dbReference type="PROSITE" id="PS50112">
    <property type="entry name" value="PAS"/>
    <property type="match status" value="1"/>
</dbReference>
<evidence type="ECO:0000259" key="1">
    <source>
        <dbReference type="PROSITE" id="PS50112"/>
    </source>
</evidence>
<dbReference type="NCBIfam" id="TIGR00254">
    <property type="entry name" value="GGDEF"/>
    <property type="match status" value="1"/>
</dbReference>
<feature type="domain" description="GGDEF" evidence="2">
    <location>
        <begin position="290"/>
        <end position="423"/>
    </location>
</feature>
<dbReference type="Pfam" id="PF13426">
    <property type="entry name" value="PAS_9"/>
    <property type="match status" value="1"/>
</dbReference>
<dbReference type="CDD" id="cd01949">
    <property type="entry name" value="GGDEF"/>
    <property type="match status" value="1"/>
</dbReference>
<proteinExistence type="predicted"/>
<sequence length="425" mass="48860">MNAIHSLINQPSIFKNLFHHLSDAVAIIQNVKGNKIFTYINATMQGVYGDLQGCALNDIYCEAKRVHIEETMERADNCRETLVESSDRYPNPFQISYAIQSAEIGESYLLYIKMGSAQTMKLIEEKERQRVESESRYESVVETSPDSIFLHDEEDRIIYVNQAGMDLLGAEKAVELLGQDIKKFLYNEPYEDIRKRLSTLLSGGYVKGPIERQLLRMDGSIIDVELHGGLVEYHQIKAVQTICRNISERRKQQHQLEEMAYHDQLTNIPNRRYFFEKLEDELKRVKHQDSIFALLFFDLDNFKQINDRYGHQIGDELLVIFTKRLSQGLRKTDTLSRLGGDEFVILLSDLADTKHPRQVADRMLDRVLRPIHLQGCEIEISVSIGVSIYPEHGVDQGELLTKADRALYKAKENGRSCVSVYTYGS</sequence>
<dbReference type="InterPro" id="IPR043128">
    <property type="entry name" value="Rev_trsase/Diguanyl_cyclase"/>
</dbReference>
<name>A0A1H0VLC3_HALAD</name>
<dbReference type="OrthoDB" id="9759607at2"/>
<dbReference type="RefSeq" id="WP_089654934.1">
    <property type="nucleotide sequence ID" value="NZ_FNIZ01000038.1"/>
</dbReference>
<dbReference type="NCBIfam" id="TIGR00229">
    <property type="entry name" value="sensory_box"/>
    <property type="match status" value="1"/>
</dbReference>
<organism evidence="3 4">
    <name type="scientific">Halobacillus aidingensis</name>
    <dbReference type="NCBI Taxonomy" id="240303"/>
    <lineage>
        <taxon>Bacteria</taxon>
        <taxon>Bacillati</taxon>
        <taxon>Bacillota</taxon>
        <taxon>Bacilli</taxon>
        <taxon>Bacillales</taxon>
        <taxon>Bacillaceae</taxon>
        <taxon>Halobacillus</taxon>
    </lineage>
</organism>
<dbReference type="InterPro" id="IPR035965">
    <property type="entry name" value="PAS-like_dom_sf"/>
</dbReference>
<dbReference type="CDD" id="cd00130">
    <property type="entry name" value="PAS"/>
    <property type="match status" value="1"/>
</dbReference>
<protein>
    <submittedName>
        <fullName evidence="3">PAS domain S-box-containing protein/diguanylate cyclase (GGDEF) domain-containing protein</fullName>
    </submittedName>
</protein>
<dbReference type="InterPro" id="IPR000160">
    <property type="entry name" value="GGDEF_dom"/>
</dbReference>
<dbReference type="PANTHER" id="PTHR46663">
    <property type="entry name" value="DIGUANYLATE CYCLASE DGCT-RELATED"/>
    <property type="match status" value="1"/>
</dbReference>
<dbReference type="SUPFAM" id="SSF55073">
    <property type="entry name" value="Nucleotide cyclase"/>
    <property type="match status" value="1"/>
</dbReference>
<dbReference type="SUPFAM" id="SSF55785">
    <property type="entry name" value="PYP-like sensor domain (PAS domain)"/>
    <property type="match status" value="1"/>
</dbReference>
<dbReference type="PROSITE" id="PS50887">
    <property type="entry name" value="GGDEF"/>
    <property type="match status" value="1"/>
</dbReference>
<dbReference type="InterPro" id="IPR029787">
    <property type="entry name" value="Nucleotide_cyclase"/>
</dbReference>
<dbReference type="PANTHER" id="PTHR46663:SF2">
    <property type="entry name" value="GGDEF DOMAIN-CONTAINING PROTEIN"/>
    <property type="match status" value="1"/>
</dbReference>
<gene>
    <name evidence="3" type="ORF">SAMN05421677_13814</name>
</gene>
<dbReference type="EMBL" id="FNIZ01000038">
    <property type="protein sequence ID" value="SDP79240.1"/>
    <property type="molecule type" value="Genomic_DNA"/>
</dbReference>
<dbReference type="InterPro" id="IPR000014">
    <property type="entry name" value="PAS"/>
</dbReference>
<evidence type="ECO:0000313" key="4">
    <source>
        <dbReference type="Proteomes" id="UP000198860"/>
    </source>
</evidence>